<accession>A0A8H4KCI3</accession>
<comment type="caution">
    <text evidence="2">The sequence shown here is derived from an EMBL/GenBank/DDBJ whole genome shotgun (WGS) entry which is preliminary data.</text>
</comment>
<dbReference type="Proteomes" id="UP000605986">
    <property type="component" value="Unassembled WGS sequence"/>
</dbReference>
<gene>
    <name evidence="2" type="ORF">F53441_9584</name>
</gene>
<dbReference type="EMBL" id="JAADJG010000435">
    <property type="protein sequence ID" value="KAF4446803.1"/>
    <property type="molecule type" value="Genomic_DNA"/>
</dbReference>
<organism evidence="2 3">
    <name type="scientific">Fusarium austroafricanum</name>
    <dbReference type="NCBI Taxonomy" id="2364996"/>
    <lineage>
        <taxon>Eukaryota</taxon>
        <taxon>Fungi</taxon>
        <taxon>Dikarya</taxon>
        <taxon>Ascomycota</taxon>
        <taxon>Pezizomycotina</taxon>
        <taxon>Sordariomycetes</taxon>
        <taxon>Hypocreomycetidae</taxon>
        <taxon>Hypocreales</taxon>
        <taxon>Nectriaceae</taxon>
        <taxon>Fusarium</taxon>
        <taxon>Fusarium concolor species complex</taxon>
    </lineage>
</organism>
<proteinExistence type="predicted"/>
<evidence type="ECO:0000259" key="1">
    <source>
        <dbReference type="Pfam" id="PF06985"/>
    </source>
</evidence>
<reference evidence="2" key="1">
    <citation type="submission" date="2020-01" db="EMBL/GenBank/DDBJ databases">
        <title>Identification and distribution of gene clusters putatively required for synthesis of sphingolipid metabolism inhibitors in phylogenetically diverse species of the filamentous fungus Fusarium.</title>
        <authorList>
            <person name="Kim H.-S."/>
            <person name="Busman M."/>
            <person name="Brown D.W."/>
            <person name="Divon H."/>
            <person name="Uhlig S."/>
            <person name="Proctor R.H."/>
        </authorList>
    </citation>
    <scope>NUCLEOTIDE SEQUENCE</scope>
    <source>
        <strain evidence="2">NRRL 53441</strain>
    </source>
</reference>
<keyword evidence="3" id="KW-1185">Reference proteome</keyword>
<dbReference type="PANTHER" id="PTHR33112">
    <property type="entry name" value="DOMAIN PROTEIN, PUTATIVE-RELATED"/>
    <property type="match status" value="1"/>
</dbReference>
<dbReference type="PANTHER" id="PTHR33112:SF1">
    <property type="entry name" value="HETEROKARYON INCOMPATIBILITY DOMAIN-CONTAINING PROTEIN"/>
    <property type="match status" value="1"/>
</dbReference>
<evidence type="ECO:0000313" key="3">
    <source>
        <dbReference type="Proteomes" id="UP000605986"/>
    </source>
</evidence>
<dbReference type="InterPro" id="IPR010730">
    <property type="entry name" value="HET"/>
</dbReference>
<dbReference type="AlphaFoldDB" id="A0A8H4KCI3"/>
<dbReference type="OrthoDB" id="5428863at2759"/>
<evidence type="ECO:0000313" key="2">
    <source>
        <dbReference type="EMBL" id="KAF4446803.1"/>
    </source>
</evidence>
<name>A0A8H4KCI3_9HYPO</name>
<feature type="domain" description="Heterokaryon incompatibility" evidence="1">
    <location>
        <begin position="83"/>
        <end position="215"/>
    </location>
</feature>
<dbReference type="Pfam" id="PF06985">
    <property type="entry name" value="HET"/>
    <property type="match status" value="1"/>
</dbReference>
<protein>
    <recommendedName>
        <fullName evidence="1">Heterokaryon incompatibility domain-containing protein</fullName>
    </recommendedName>
</protein>
<sequence>MGNLIAIESTTEPSSSLLPSPLWPKTIDYEGIESWISYCNENHAGTCRPNEKTELQSLNVIDCNSYQSSEPIKLQSISMDQDYAALSYVWGEDDKSQSGKIESTAPVIKDSIAVTKKLGYRYLWVDRHCINQEQAQELKDKEFQRMDKIYSQACFTIIAAAGRDSRDGLAGVTAPRDQQKEPTQTNDMQFRYLGKPPKEKIQSTKWAERGWTYQEGFLSRRRIFFTNEQVVFQCNNMTCLESLSIPMKALHAHVGTKAGRVLDDIKPLNIKPPDTSRGSIGDHIMEYSTKQLSKKEDSLNAFMGILSYFKARDSWGHFLGNPIHHEKSHMINAWYHPKPATRVCEFPTWSWTGWRGSLKLTSRGNPEYQLELATVTGEIICIDVYRNLSQQPELKPFIQLTGKVTNVAFEFINWDSLGAHDTRNLQNGIWAALPFSDDVMSYSFFYPDDKSLGKEKDFSLPAMVLESGMHSQKKNTIILVLQRGDGYYEWAGLIRMTNATSPEAEDKSQKNDMQPTMYKDASGCWSRHAPTCDMDKRIWLQATKVRTFQVW</sequence>